<keyword evidence="1" id="KW-0812">Transmembrane</keyword>
<keyword evidence="1" id="KW-0472">Membrane</keyword>
<feature type="transmembrane region" description="Helical" evidence="1">
    <location>
        <begin position="72"/>
        <end position="94"/>
    </location>
</feature>
<organism evidence="2 3">
    <name type="scientific">Butyrivibrio proteoclasticus (strain ATCC 51982 / DSM 14932 / B316)</name>
    <name type="common">Clostridium proteoclasticum</name>
    <dbReference type="NCBI Taxonomy" id="515622"/>
    <lineage>
        <taxon>Bacteria</taxon>
        <taxon>Bacillati</taxon>
        <taxon>Bacillota</taxon>
        <taxon>Clostridia</taxon>
        <taxon>Lachnospirales</taxon>
        <taxon>Lachnospiraceae</taxon>
        <taxon>Butyrivibrio</taxon>
    </lineage>
</organism>
<feature type="transmembrane region" description="Helical" evidence="1">
    <location>
        <begin position="148"/>
        <end position="167"/>
    </location>
</feature>
<proteinExistence type="predicted"/>
<feature type="transmembrane region" description="Helical" evidence="1">
    <location>
        <begin position="106"/>
        <end position="128"/>
    </location>
</feature>
<sequence length="178" mass="20220">MNESIILLLFYALIVIVLAFLIKRRHKTEHYDELQLKNRAEAYKRAFFTIIVLLCGIIIYDTCSGNTLPPFVLSGLLIIVVMTGFLVFAVYSIWHDAFFYLGQSWKAYFGVCIGVGLAQLIELISVISRILKGGEHEENFWNLVLSKVSASAMMTITFITLAVVIGIKQYRENKICED</sequence>
<feature type="transmembrane region" description="Helical" evidence="1">
    <location>
        <begin position="42"/>
        <end position="60"/>
    </location>
</feature>
<dbReference type="eggNOG" id="ENOG50303RC">
    <property type="taxonomic scope" value="Bacteria"/>
</dbReference>
<feature type="transmembrane region" description="Helical" evidence="1">
    <location>
        <begin position="6"/>
        <end position="22"/>
    </location>
</feature>
<evidence type="ECO:0000313" key="2">
    <source>
        <dbReference type="EMBL" id="ADL35553.1"/>
    </source>
</evidence>
<dbReference type="RefSeq" id="WP_013282206.1">
    <property type="nucleotide sequence ID" value="NC_014387.1"/>
</dbReference>
<dbReference type="HOGENOM" id="CLU_1507921_0_0_9"/>
<reference evidence="2 3" key="1">
    <citation type="journal article" date="2010" name="PLoS ONE">
        <title>The glycobiome of the rumen bacterium Butyrivibrio proteoclasticus B316(T) highlights adaptation to a polysaccharide-rich environment.</title>
        <authorList>
            <person name="Kelly W.J."/>
            <person name="Leahy S.C."/>
            <person name="Altermann E."/>
            <person name="Yeoman C.J."/>
            <person name="Dunne J.C."/>
            <person name="Kong Z."/>
            <person name="Pacheco D.M."/>
            <person name="Li D."/>
            <person name="Noel S.J."/>
            <person name="Moon C.D."/>
            <person name="Cookson A.L."/>
            <person name="Attwood G.T."/>
        </authorList>
    </citation>
    <scope>NUCLEOTIDE SEQUENCE [LARGE SCALE GENOMIC DNA]</scope>
    <source>
        <strain evidence="3">ATCC 51982 / DSM 14932 / B316</strain>
    </source>
</reference>
<evidence type="ECO:0000313" key="3">
    <source>
        <dbReference type="Proteomes" id="UP000001299"/>
    </source>
</evidence>
<keyword evidence="1" id="KW-1133">Transmembrane helix</keyword>
<gene>
    <name evidence="2" type="ordered locus">bpr_I2823</name>
</gene>
<keyword evidence="3" id="KW-1185">Reference proteome</keyword>
<dbReference type="EMBL" id="CP001810">
    <property type="protein sequence ID" value="ADL35553.1"/>
    <property type="molecule type" value="Genomic_DNA"/>
</dbReference>
<name>E0S066_BUTPB</name>
<protein>
    <submittedName>
        <fullName evidence="2">Uncharacterized protein</fullName>
    </submittedName>
</protein>
<dbReference type="AlphaFoldDB" id="E0S066"/>
<dbReference type="KEGG" id="bpb:bpr_I2823"/>
<dbReference type="Proteomes" id="UP000001299">
    <property type="component" value="Chromosome 1"/>
</dbReference>
<accession>E0S066</accession>
<evidence type="ECO:0000256" key="1">
    <source>
        <dbReference type="SAM" id="Phobius"/>
    </source>
</evidence>